<dbReference type="GO" id="GO:0006269">
    <property type="term" value="P:DNA replication, synthesis of primer"/>
    <property type="evidence" value="ECO:0007669"/>
    <property type="project" value="UniProtKB-UniRule"/>
</dbReference>
<evidence type="ECO:0000256" key="2">
    <source>
        <dbReference type="ARBA" id="ARBA00022515"/>
    </source>
</evidence>
<dbReference type="GO" id="GO:0003899">
    <property type="term" value="F:DNA-directed RNA polymerase activity"/>
    <property type="evidence" value="ECO:0007669"/>
    <property type="project" value="UniProtKB-UniRule"/>
</dbReference>
<evidence type="ECO:0000256" key="4">
    <source>
        <dbReference type="ARBA" id="ARBA00022695"/>
    </source>
</evidence>
<dbReference type="Gene3D" id="3.90.980.10">
    <property type="entry name" value="DNA primase, catalytic core, N-terminal domain"/>
    <property type="match status" value="1"/>
</dbReference>
<dbReference type="InterPro" id="IPR050219">
    <property type="entry name" value="DnaG_primase"/>
</dbReference>
<keyword evidence="3 12" id="KW-0808">Transferase</keyword>
<dbReference type="Gene3D" id="3.90.580.10">
    <property type="entry name" value="Zinc finger, CHC2-type domain"/>
    <property type="match status" value="1"/>
</dbReference>
<evidence type="ECO:0000259" key="16">
    <source>
        <dbReference type="PROSITE" id="PS50880"/>
    </source>
</evidence>
<feature type="region of interest" description="Disordered" evidence="15">
    <location>
        <begin position="220"/>
        <end position="251"/>
    </location>
</feature>
<comment type="caution">
    <text evidence="17">The sequence shown here is derived from an EMBL/GenBank/DDBJ whole genome shotgun (WGS) entry which is preliminary data.</text>
</comment>
<dbReference type="HAMAP" id="MF_00974">
    <property type="entry name" value="DNA_primase_DnaG"/>
    <property type="match status" value="1"/>
</dbReference>
<accession>A0A1F8FCK0</accession>
<sequence length="649" mass="73115">MADNISKIKDRLSVVDVVSGYLKLNKAGVNFKAPCPFHNEKTPSFFVSPERQTWKCFGCSKGGSIFDFIMEMEGVEFSEALRILAAKAGIELEEFDSIVKDVKDRLYQVCEASTRFFEKQLKHSDTGKRALEYLQNRGLLIETADKFRLGFAPDTWDALTKYLRNSGFSEKEIIDAGVVVKHQPTTYNLQPTTSIYDRFRSRIMFPISDTNGRVVGFTGRIFEDENPRGQTRTGTRNDAEKSQRNSASSQRHSAAAVVAAAKYINTPQTLIYDKSRILYGLNHSRGDIRKKDKCLLVEGNMDVIMSYQAGVTNVVASSGTALTPMHLTMLKKITNNLDFCFDTDSAGAMATKRGIGMALNQNFNVKIVPLDDPERQANGAGRECKDPADYVKKYGKKWEEVVSSAQPIMEFYFNKAKEGFIPESAESKKGLISVVAPFVKRLSSRVERAHWISQLAFLMRAKEDAVESDILSAPDDLNIYGNVSGLVSNSGPEKVYSNPEKTETPDVLSEALLSLAIKKPMLFREEILSFDRQFLNPFTSQVFAGLSKENLDEFNFSNFIKKFDSNQSLDLEFAYLRAQSLWDNFEDSELKIEFSSIFNKLRQKAIHLRLINLEYDMRSAENAKDKDKIAVLAGQFNELTQTLAEIHNL</sequence>
<evidence type="ECO:0000313" key="17">
    <source>
        <dbReference type="EMBL" id="OGN10921.1"/>
    </source>
</evidence>
<keyword evidence="11 12" id="KW-0804">Transcription</keyword>
<evidence type="ECO:0000256" key="1">
    <source>
        <dbReference type="ARBA" id="ARBA00022478"/>
    </source>
</evidence>
<dbReference type="InterPro" id="IPR002694">
    <property type="entry name" value="Znf_CHC2"/>
</dbReference>
<dbReference type="InterPro" id="IPR037068">
    <property type="entry name" value="DNA_primase_core_N_sf"/>
</dbReference>
<dbReference type="SUPFAM" id="SSF57783">
    <property type="entry name" value="Zinc beta-ribbon"/>
    <property type="match status" value="1"/>
</dbReference>
<dbReference type="CDD" id="cd03364">
    <property type="entry name" value="TOPRIM_DnaG_primases"/>
    <property type="match status" value="1"/>
</dbReference>
<dbReference type="Pfam" id="PF01807">
    <property type="entry name" value="Zn_ribbon_DnaG"/>
    <property type="match status" value="1"/>
</dbReference>
<dbReference type="EC" id="2.7.7.101" evidence="12"/>
<comment type="similarity">
    <text evidence="12 13">Belongs to the DnaG primase family.</text>
</comment>
<dbReference type="PANTHER" id="PTHR30313">
    <property type="entry name" value="DNA PRIMASE"/>
    <property type="match status" value="1"/>
</dbReference>
<evidence type="ECO:0000256" key="11">
    <source>
        <dbReference type="ARBA" id="ARBA00023163"/>
    </source>
</evidence>
<dbReference type="Proteomes" id="UP000177167">
    <property type="component" value="Unassembled WGS sequence"/>
</dbReference>
<keyword evidence="6 12" id="KW-0479">Metal-binding</keyword>
<dbReference type="PANTHER" id="PTHR30313:SF2">
    <property type="entry name" value="DNA PRIMASE"/>
    <property type="match status" value="1"/>
</dbReference>
<comment type="domain">
    <text evidence="12">Contains an N-terminal zinc-binding domain, a central core domain that contains the primase activity, and a C-terminal DnaB-binding domain.</text>
</comment>
<gene>
    <name evidence="12" type="primary">dnaG</name>
    <name evidence="17" type="ORF">A3J46_04155</name>
</gene>
<reference evidence="17 18" key="1">
    <citation type="journal article" date="2016" name="Nat. Commun.">
        <title>Thousands of microbial genomes shed light on interconnected biogeochemical processes in an aquifer system.</title>
        <authorList>
            <person name="Anantharaman K."/>
            <person name="Brown C.T."/>
            <person name="Hug L.A."/>
            <person name="Sharon I."/>
            <person name="Castelle C.J."/>
            <person name="Probst A.J."/>
            <person name="Thomas B.C."/>
            <person name="Singh A."/>
            <person name="Wilkins M.J."/>
            <person name="Karaoz U."/>
            <person name="Brodie E.L."/>
            <person name="Williams K.H."/>
            <person name="Hubbard S.S."/>
            <person name="Banfield J.F."/>
        </authorList>
    </citation>
    <scope>NUCLEOTIDE SEQUENCE [LARGE SCALE GENOMIC DNA]</scope>
</reference>
<keyword evidence="10 12" id="KW-0238">DNA-binding</keyword>
<dbReference type="EMBL" id="MGJP01000001">
    <property type="protein sequence ID" value="OGN10921.1"/>
    <property type="molecule type" value="Genomic_DNA"/>
</dbReference>
<dbReference type="InterPro" id="IPR034151">
    <property type="entry name" value="TOPRIM_DnaG_bac"/>
</dbReference>
<dbReference type="InterPro" id="IPR030846">
    <property type="entry name" value="DnaG_bac"/>
</dbReference>
<dbReference type="SUPFAM" id="SSF56731">
    <property type="entry name" value="DNA primase core"/>
    <property type="match status" value="2"/>
</dbReference>
<dbReference type="InterPro" id="IPR006171">
    <property type="entry name" value="TOPRIM_dom"/>
</dbReference>
<evidence type="ECO:0000256" key="10">
    <source>
        <dbReference type="ARBA" id="ARBA00023125"/>
    </source>
</evidence>
<keyword evidence="8 12" id="KW-0862">Zinc</keyword>
<dbReference type="GO" id="GO:0005737">
    <property type="term" value="C:cytoplasm"/>
    <property type="evidence" value="ECO:0007669"/>
    <property type="project" value="TreeGrafter"/>
</dbReference>
<dbReference type="AlphaFoldDB" id="A0A1F8FCK0"/>
<evidence type="ECO:0000256" key="13">
    <source>
        <dbReference type="PIRNR" id="PIRNR002811"/>
    </source>
</evidence>
<evidence type="ECO:0000256" key="15">
    <source>
        <dbReference type="SAM" id="MobiDB-lite"/>
    </source>
</evidence>
<evidence type="ECO:0000256" key="14">
    <source>
        <dbReference type="PIRSR" id="PIRSR002811-1"/>
    </source>
</evidence>
<protein>
    <recommendedName>
        <fullName evidence="12 13">DNA primase</fullName>
        <ecNumber evidence="12">2.7.7.101</ecNumber>
    </recommendedName>
</protein>
<dbReference type="PIRSF" id="PIRSF002811">
    <property type="entry name" value="DnaG"/>
    <property type="match status" value="1"/>
</dbReference>
<dbReference type="SMART" id="SM00400">
    <property type="entry name" value="ZnF_CHCC"/>
    <property type="match status" value="1"/>
</dbReference>
<evidence type="ECO:0000256" key="6">
    <source>
        <dbReference type="ARBA" id="ARBA00022723"/>
    </source>
</evidence>
<dbReference type="PROSITE" id="PS50880">
    <property type="entry name" value="TOPRIM"/>
    <property type="match status" value="1"/>
</dbReference>
<dbReference type="SMART" id="SM00493">
    <property type="entry name" value="TOPRIM"/>
    <property type="match status" value="1"/>
</dbReference>
<keyword evidence="7 12" id="KW-0863">Zinc-finger</keyword>
<keyword evidence="1 12" id="KW-0240">DNA-directed RNA polymerase</keyword>
<dbReference type="GO" id="GO:0000428">
    <property type="term" value="C:DNA-directed RNA polymerase complex"/>
    <property type="evidence" value="ECO:0007669"/>
    <property type="project" value="UniProtKB-KW"/>
</dbReference>
<comment type="catalytic activity">
    <reaction evidence="12">
        <text>ssDNA + n NTP = ssDNA/pppN(pN)n-1 hybrid + (n-1) diphosphate.</text>
        <dbReference type="EC" id="2.7.7.101"/>
    </reaction>
</comment>
<dbReference type="InterPro" id="IPR013264">
    <property type="entry name" value="DNAG_N"/>
</dbReference>
<evidence type="ECO:0000256" key="3">
    <source>
        <dbReference type="ARBA" id="ARBA00022679"/>
    </source>
</evidence>
<keyword evidence="2 12" id="KW-0639">Primosome</keyword>
<evidence type="ECO:0000256" key="8">
    <source>
        <dbReference type="ARBA" id="ARBA00022833"/>
    </source>
</evidence>
<keyword evidence="5 12" id="KW-0235">DNA replication</keyword>
<dbReference type="GO" id="GO:0003677">
    <property type="term" value="F:DNA binding"/>
    <property type="evidence" value="ECO:0007669"/>
    <property type="project" value="UniProtKB-KW"/>
</dbReference>
<evidence type="ECO:0000256" key="12">
    <source>
        <dbReference type="HAMAP-Rule" id="MF_00974"/>
    </source>
</evidence>
<dbReference type="GO" id="GO:0008270">
    <property type="term" value="F:zinc ion binding"/>
    <property type="evidence" value="ECO:0007669"/>
    <property type="project" value="UniProtKB-UniRule"/>
</dbReference>
<feature type="domain" description="Toprim" evidence="16">
    <location>
        <begin position="292"/>
        <end position="373"/>
    </location>
</feature>
<dbReference type="Pfam" id="PF13155">
    <property type="entry name" value="Toprim_2"/>
    <property type="match status" value="1"/>
</dbReference>
<dbReference type="Pfam" id="PF08275">
    <property type="entry name" value="DNAG_N"/>
    <property type="match status" value="1"/>
</dbReference>
<dbReference type="InterPro" id="IPR036977">
    <property type="entry name" value="DNA_primase_Znf_CHC2"/>
</dbReference>
<evidence type="ECO:0000256" key="7">
    <source>
        <dbReference type="ARBA" id="ARBA00022771"/>
    </source>
</evidence>
<comment type="function">
    <text evidence="12 13">RNA polymerase that catalyzes the synthesis of short RNA molecules used as primers for DNA polymerase during DNA replication.</text>
</comment>
<dbReference type="GO" id="GO:1990077">
    <property type="term" value="C:primosome complex"/>
    <property type="evidence" value="ECO:0007669"/>
    <property type="project" value="UniProtKB-KW"/>
</dbReference>
<comment type="subunit">
    <text evidence="12">Monomer. Interacts with DnaB.</text>
</comment>
<evidence type="ECO:0000256" key="9">
    <source>
        <dbReference type="ARBA" id="ARBA00022842"/>
    </source>
</evidence>
<keyword evidence="4 12" id="KW-0548">Nucleotidyltransferase</keyword>
<proteinExistence type="inferred from homology"/>
<dbReference type="FunFam" id="3.90.580.10:FF:000001">
    <property type="entry name" value="DNA primase"/>
    <property type="match status" value="1"/>
</dbReference>
<feature type="zinc finger region" description="CHC2-type" evidence="12 14">
    <location>
        <begin position="35"/>
        <end position="59"/>
    </location>
</feature>
<evidence type="ECO:0000256" key="5">
    <source>
        <dbReference type="ARBA" id="ARBA00022705"/>
    </source>
</evidence>
<organism evidence="17 18">
    <name type="scientific">Candidatus Yanofskybacteria bacterium RIFCSPHIGHO2_02_FULL_41_11</name>
    <dbReference type="NCBI Taxonomy" id="1802675"/>
    <lineage>
        <taxon>Bacteria</taxon>
        <taxon>Candidatus Yanofskyibacteriota</taxon>
    </lineage>
</organism>
<evidence type="ECO:0000313" key="18">
    <source>
        <dbReference type="Proteomes" id="UP000177167"/>
    </source>
</evidence>
<comment type="cofactor">
    <cofactor evidence="12 13 14">
        <name>Zn(2+)</name>
        <dbReference type="ChEBI" id="CHEBI:29105"/>
    </cofactor>
    <text evidence="12 13 14">Binds 1 zinc ion per monomer.</text>
</comment>
<name>A0A1F8FCK0_9BACT</name>
<dbReference type="Gene3D" id="3.40.1360.10">
    <property type="match status" value="1"/>
</dbReference>
<keyword evidence="9" id="KW-0460">Magnesium</keyword>